<dbReference type="Proteomes" id="UP000181936">
    <property type="component" value="Chromosome"/>
</dbReference>
<keyword evidence="2" id="KW-1185">Reference proteome</keyword>
<dbReference type="AlphaFoldDB" id="A0A1L3MSG0"/>
<name>A0A1L3MSG0_9BACI</name>
<proteinExistence type="predicted"/>
<evidence type="ECO:0008006" key="3">
    <source>
        <dbReference type="Google" id="ProtNLM"/>
    </source>
</evidence>
<evidence type="ECO:0000313" key="1">
    <source>
        <dbReference type="EMBL" id="APH05275.1"/>
    </source>
</evidence>
<dbReference type="EMBL" id="CP016020">
    <property type="protein sequence ID" value="APH05275.1"/>
    <property type="molecule type" value="Genomic_DNA"/>
</dbReference>
<evidence type="ECO:0000313" key="2">
    <source>
        <dbReference type="Proteomes" id="UP000181936"/>
    </source>
</evidence>
<gene>
    <name evidence="1" type="ORF">A9C19_11190</name>
</gene>
<protein>
    <recommendedName>
        <fullName evidence="3">Flagellar hook-length control protein-like C-terminal domain-containing protein</fullName>
    </recommendedName>
</protein>
<organism evidence="1 2">
    <name type="scientific">Bacillus weihaiensis</name>
    <dbReference type="NCBI Taxonomy" id="1547283"/>
    <lineage>
        <taxon>Bacteria</taxon>
        <taxon>Bacillati</taxon>
        <taxon>Bacillota</taxon>
        <taxon>Bacilli</taxon>
        <taxon>Bacillales</taxon>
        <taxon>Bacillaceae</taxon>
        <taxon>Bacillus</taxon>
    </lineage>
</organism>
<reference evidence="1 2" key="1">
    <citation type="journal article" date="2016" name="Sci. Rep.">
        <title>Complete genome sequence and transcriptomic analysis of a novel marine strain Bacillus weihaiensis reveals the mechanism of brown algae degradation.</title>
        <authorList>
            <person name="Zhu Y."/>
            <person name="Chen P."/>
            <person name="Bao Y."/>
            <person name="Men Y."/>
            <person name="Zeng Y."/>
            <person name="Yang J."/>
            <person name="Sun J."/>
            <person name="Sun Y."/>
        </authorList>
    </citation>
    <scope>NUCLEOTIDE SEQUENCE [LARGE SCALE GENOMIC DNA]</scope>
    <source>
        <strain evidence="1 2">Alg07</strain>
    </source>
</reference>
<dbReference type="RefSeq" id="WP_072580067.1">
    <property type="nucleotide sequence ID" value="NZ_CP016020.1"/>
</dbReference>
<sequence>MNPMNVMNKIFHQTLGEISQSNSFTLKENQIVQGKVIKLFPDHKALIQIGQSKLIGQMETSLTASESYWFKVGSSMKNGIQLKMLKKIDENGIRNQGMNRELLQLFNEKPTKVNLLFAKQLLLDNIPITKQLFQMGVEILHQTNSKEIQETISAMSFALKQQYPLSREIVQSIIQLNTNPSLLNHLDSLVEAIQHEKIDKPIVKQLEEKIVAIKQIADDQKLERLTTIIQSSNQLNVTKEELHLIQGVIQKADSKEMLGRLVNEMKPLLTQFQNVTSAESHSELLTDKEKNLLIKLVNDQSVFTSKKEVLNHLFTAQDQLGTKSSYQDLLQNVVEGKQQLNLRGLLLAASKELDSSPLKEKVDQLIQRFNGLTLFHQDHGPTQQFITQIPLYFPQNSYDLTLQWSGKKQNDGKIDPDFCRVLFFLELPTLSDMMIDVQIQNRVMTISILNNHKLMKEISSLTSEELKKVLGKMNYQLSSLSVKPFDVSQNSHPKENFKTYSKIEAYSGVDLRI</sequence>
<accession>A0A1L3MSG0</accession>
<dbReference type="OrthoDB" id="2351076at2"/>
<dbReference type="STRING" id="1547283.A9C19_11190"/>
<dbReference type="KEGG" id="bwh:A9C19_11190"/>